<reference evidence="3 4" key="1">
    <citation type="submission" date="2015-11" db="EMBL/GenBank/DDBJ databases">
        <authorList>
            <person name="Zhang Y."/>
            <person name="Guo Z."/>
        </authorList>
    </citation>
    <scope>NUCLEOTIDE SEQUENCE [LARGE SCALE GENOMIC DNA]</scope>
    <source>
        <strain evidence="3 4">KCTC 32221</strain>
    </source>
</reference>
<dbReference type="CDD" id="cd01300">
    <property type="entry name" value="YtcJ_like"/>
    <property type="match status" value="1"/>
</dbReference>
<feature type="chain" id="PRO_5006601402" evidence="1">
    <location>
        <begin position="26"/>
        <end position="557"/>
    </location>
</feature>
<keyword evidence="1" id="KW-0732">Signal</keyword>
<evidence type="ECO:0000256" key="1">
    <source>
        <dbReference type="SAM" id="SignalP"/>
    </source>
</evidence>
<dbReference type="OrthoDB" id="9031471at2"/>
<dbReference type="PANTHER" id="PTHR22642:SF2">
    <property type="entry name" value="PROTEIN LONG AFTER FAR-RED 3"/>
    <property type="match status" value="1"/>
</dbReference>
<dbReference type="RefSeq" id="WP_058021130.1">
    <property type="nucleotide sequence ID" value="NZ_CP013189.1"/>
</dbReference>
<dbReference type="InterPro" id="IPR013108">
    <property type="entry name" value="Amidohydro_3"/>
</dbReference>
<gene>
    <name evidence="3" type="ORF">PS2015_935</name>
</gene>
<dbReference type="Pfam" id="PF07969">
    <property type="entry name" value="Amidohydro_3"/>
    <property type="match status" value="1"/>
</dbReference>
<proteinExistence type="predicted"/>
<dbReference type="GO" id="GO:0016810">
    <property type="term" value="F:hydrolase activity, acting on carbon-nitrogen (but not peptide) bonds"/>
    <property type="evidence" value="ECO:0007669"/>
    <property type="project" value="InterPro"/>
</dbReference>
<dbReference type="InterPro" id="IPR032466">
    <property type="entry name" value="Metal_Hydrolase"/>
</dbReference>
<dbReference type="Proteomes" id="UP000065641">
    <property type="component" value="Chromosome"/>
</dbReference>
<dbReference type="PANTHER" id="PTHR22642">
    <property type="entry name" value="IMIDAZOLONEPROPIONASE"/>
    <property type="match status" value="1"/>
</dbReference>
<dbReference type="SUPFAM" id="SSF51556">
    <property type="entry name" value="Metallo-dependent hydrolases"/>
    <property type="match status" value="1"/>
</dbReference>
<dbReference type="SUPFAM" id="SSF51338">
    <property type="entry name" value="Composite domain of metallo-dependent hydrolases"/>
    <property type="match status" value="1"/>
</dbReference>
<protein>
    <submittedName>
        <fullName evidence="3">Amidohydrolase 3</fullName>
    </submittedName>
</protein>
<dbReference type="InterPro" id="IPR033932">
    <property type="entry name" value="YtcJ-like"/>
</dbReference>
<feature type="signal peptide" evidence="1">
    <location>
        <begin position="1"/>
        <end position="25"/>
    </location>
</feature>
<dbReference type="InterPro" id="IPR011059">
    <property type="entry name" value="Metal-dep_hydrolase_composite"/>
</dbReference>
<sequence length="557" mass="61390" precursor="true">MKLKSWLSRTLFVTSLGALSAAAWAQSTLLTNVNGYTMNSDRELQRFQAIQFTGDTIDRVFEPGEVLPEPDGLTVIDGQGKTVLPGLIDAHGHILNYGLSLLRVDMAGVRSEREAVQRVIEFQQANPGMQWIQGRGWNQVLWESNEFPTAAALDAAESDTPMWFSRIDGHAGWANRAAMELAGVDATTPDPDGGMIIRDSEGRPTGTFVNNAMRYITQHIPSPSLEDQKMALRSAMQALAAEGLTSVHDAGVSSTTLQAYRELLEEGPLPIRVYAMLAGLDPQLPDRLAEGHFVSDDNTLVVRSVKISADGALGSRGAYLNDDYSDMPGHRGLLQITPERLTQLMNQSMLSDFQVNVHAIGDGANMIVMDNYEALIQTTDTQQQRHRIEHAQVLRYEDILRFSQLGVIPSMQATHATSDKNMAQDRLGEVRIHGAYAWRKLLDAGTIIANGSDFPVEPASPFYGLHAAVTRQDRNNEPPGGWFPEERMTHEEALLSFTVDAAFAAHQEGILGTLEPGKQADFIIVDQDYFEIPPEDIWTMSAEQTWVGGRLIHETAQ</sequence>
<evidence type="ECO:0000259" key="2">
    <source>
        <dbReference type="Pfam" id="PF07969"/>
    </source>
</evidence>
<keyword evidence="4" id="KW-1185">Reference proteome</keyword>
<evidence type="ECO:0000313" key="4">
    <source>
        <dbReference type="Proteomes" id="UP000065641"/>
    </source>
</evidence>
<dbReference type="Gene3D" id="3.10.310.70">
    <property type="match status" value="1"/>
</dbReference>
<dbReference type="KEGG" id="pspi:PS2015_935"/>
<evidence type="ECO:0000313" key="3">
    <source>
        <dbReference type="EMBL" id="ALO45605.1"/>
    </source>
</evidence>
<accession>A0A0S2KBQ9</accession>
<dbReference type="EMBL" id="CP013189">
    <property type="protein sequence ID" value="ALO45605.1"/>
    <property type="molecule type" value="Genomic_DNA"/>
</dbReference>
<dbReference type="PATRIC" id="fig|1249552.3.peg.940"/>
<feature type="domain" description="Amidohydrolase 3" evidence="2">
    <location>
        <begin position="75"/>
        <end position="552"/>
    </location>
</feature>
<organism evidence="3 4">
    <name type="scientific">Pseudohongiella spirulinae</name>
    <dbReference type="NCBI Taxonomy" id="1249552"/>
    <lineage>
        <taxon>Bacteria</taxon>
        <taxon>Pseudomonadati</taxon>
        <taxon>Pseudomonadota</taxon>
        <taxon>Gammaproteobacteria</taxon>
        <taxon>Pseudomonadales</taxon>
        <taxon>Pseudohongiellaceae</taxon>
        <taxon>Pseudohongiella</taxon>
    </lineage>
</organism>
<dbReference type="STRING" id="1249552.PS2015_935"/>
<dbReference type="Gene3D" id="2.30.40.10">
    <property type="entry name" value="Urease, subunit C, domain 1"/>
    <property type="match status" value="1"/>
</dbReference>
<dbReference type="Gene3D" id="3.20.20.140">
    <property type="entry name" value="Metal-dependent hydrolases"/>
    <property type="match status" value="1"/>
</dbReference>
<keyword evidence="3" id="KW-0378">Hydrolase</keyword>
<name>A0A0S2KBQ9_9GAMM</name>
<dbReference type="AlphaFoldDB" id="A0A0S2KBQ9"/>